<sequence>MDNAIEILKEQIELNNVLIKNLRSVHPESKSPKV</sequence>
<proteinExistence type="predicted"/>
<reference evidence="1" key="1">
    <citation type="journal article" date="2015" name="Nature">
        <title>Complex archaea that bridge the gap between prokaryotes and eukaryotes.</title>
        <authorList>
            <person name="Spang A."/>
            <person name="Saw J.H."/>
            <person name="Jorgensen S.L."/>
            <person name="Zaremba-Niedzwiedzka K."/>
            <person name="Martijn J."/>
            <person name="Lind A.E."/>
            <person name="van Eijk R."/>
            <person name="Schleper C."/>
            <person name="Guy L."/>
            <person name="Ettema T.J."/>
        </authorList>
    </citation>
    <scope>NUCLEOTIDE SEQUENCE</scope>
</reference>
<accession>A0A0F9HPM3</accession>
<dbReference type="EMBL" id="LAZR01016274">
    <property type="protein sequence ID" value="KKM05207.1"/>
    <property type="molecule type" value="Genomic_DNA"/>
</dbReference>
<organism evidence="1">
    <name type="scientific">marine sediment metagenome</name>
    <dbReference type="NCBI Taxonomy" id="412755"/>
    <lineage>
        <taxon>unclassified sequences</taxon>
        <taxon>metagenomes</taxon>
        <taxon>ecological metagenomes</taxon>
    </lineage>
</organism>
<comment type="caution">
    <text evidence="1">The sequence shown here is derived from an EMBL/GenBank/DDBJ whole genome shotgun (WGS) entry which is preliminary data.</text>
</comment>
<feature type="non-terminal residue" evidence="1">
    <location>
        <position position="34"/>
    </location>
</feature>
<name>A0A0F9HPM3_9ZZZZ</name>
<dbReference type="AlphaFoldDB" id="A0A0F9HPM3"/>
<gene>
    <name evidence="1" type="ORF">LCGC14_1756550</name>
</gene>
<protein>
    <submittedName>
        <fullName evidence="1">Uncharacterized protein</fullName>
    </submittedName>
</protein>
<evidence type="ECO:0000313" key="1">
    <source>
        <dbReference type="EMBL" id="KKM05207.1"/>
    </source>
</evidence>